<dbReference type="PANTHER" id="PTHR45674:SF4">
    <property type="entry name" value="DNA LIGASE 1"/>
    <property type="match status" value="1"/>
</dbReference>
<reference evidence="5 6" key="1">
    <citation type="submission" date="2020-07" db="EMBL/GenBank/DDBJ databases">
        <title>Sequencing the genomes of 1000 actinobacteria strains.</title>
        <authorList>
            <person name="Klenk H.-P."/>
        </authorList>
    </citation>
    <scope>NUCLEOTIDE SEQUENCE [LARGE SCALE GENOMIC DNA]</scope>
    <source>
        <strain evidence="5 6">DSM 44442</strain>
    </source>
</reference>
<comment type="caution">
    <text evidence="5">The sequence shown here is derived from an EMBL/GenBank/DDBJ whole genome shotgun (WGS) entry which is preliminary data.</text>
</comment>
<dbReference type="Gene3D" id="3.30.470.30">
    <property type="entry name" value="DNA ligase/mRNA capping enzyme"/>
    <property type="match status" value="1"/>
</dbReference>
<evidence type="ECO:0000256" key="3">
    <source>
        <dbReference type="ARBA" id="ARBA00034003"/>
    </source>
</evidence>
<dbReference type="EMBL" id="JACCFS010000001">
    <property type="protein sequence ID" value="NYJ32826.1"/>
    <property type="molecule type" value="Genomic_DNA"/>
</dbReference>
<keyword evidence="6" id="KW-1185">Reference proteome</keyword>
<name>A0A7Z0EJM0_9ACTN</name>
<evidence type="ECO:0000256" key="1">
    <source>
        <dbReference type="ARBA" id="ARBA00007572"/>
    </source>
</evidence>
<dbReference type="InterPro" id="IPR050191">
    <property type="entry name" value="ATP-dep_DNA_ligase"/>
</dbReference>
<organism evidence="5 6">
    <name type="scientific">Nocardiopsis aegyptia</name>
    <dbReference type="NCBI Taxonomy" id="220378"/>
    <lineage>
        <taxon>Bacteria</taxon>
        <taxon>Bacillati</taxon>
        <taxon>Actinomycetota</taxon>
        <taxon>Actinomycetes</taxon>
        <taxon>Streptosporangiales</taxon>
        <taxon>Nocardiopsidaceae</taxon>
        <taxon>Nocardiopsis</taxon>
    </lineage>
</organism>
<evidence type="ECO:0000313" key="5">
    <source>
        <dbReference type="EMBL" id="NYJ32826.1"/>
    </source>
</evidence>
<dbReference type="RefSeq" id="WP_312889092.1">
    <property type="nucleotide sequence ID" value="NZ_JACCFS010000001.1"/>
</dbReference>
<dbReference type="Pfam" id="PF01068">
    <property type="entry name" value="DNA_ligase_A_M"/>
    <property type="match status" value="1"/>
</dbReference>
<evidence type="ECO:0000256" key="2">
    <source>
        <dbReference type="ARBA" id="ARBA00022598"/>
    </source>
</evidence>
<dbReference type="InterPro" id="IPR012310">
    <property type="entry name" value="DNA_ligase_ATP-dep_cent"/>
</dbReference>
<dbReference type="SUPFAM" id="SSF56091">
    <property type="entry name" value="DNA ligase/mRNA capping enzyme, catalytic domain"/>
    <property type="match status" value="1"/>
</dbReference>
<keyword evidence="2 5" id="KW-0436">Ligase</keyword>
<comment type="catalytic activity">
    <reaction evidence="3">
        <text>ATP + (deoxyribonucleotide)n-3'-hydroxyl + 5'-phospho-(deoxyribonucleotide)m = (deoxyribonucleotide)n+m + AMP + diphosphate.</text>
        <dbReference type="EC" id="6.5.1.1"/>
    </reaction>
</comment>
<gene>
    <name evidence="5" type="ORF">HNR10_000707</name>
</gene>
<accession>A0A7Z0EJM0</accession>
<feature type="domain" description="ATP-dependent DNA ligase family profile" evidence="4">
    <location>
        <begin position="67"/>
        <end position="211"/>
    </location>
</feature>
<protein>
    <submittedName>
        <fullName evidence="5">ATP-dependent DNA ligase</fullName>
    </submittedName>
</protein>
<evidence type="ECO:0000313" key="6">
    <source>
        <dbReference type="Proteomes" id="UP000572051"/>
    </source>
</evidence>
<dbReference type="InterPro" id="IPR012340">
    <property type="entry name" value="NA-bd_OB-fold"/>
</dbReference>
<dbReference type="GO" id="GO:0005524">
    <property type="term" value="F:ATP binding"/>
    <property type="evidence" value="ECO:0007669"/>
    <property type="project" value="InterPro"/>
</dbReference>
<dbReference type="PANTHER" id="PTHR45674">
    <property type="entry name" value="DNA LIGASE 1/3 FAMILY MEMBER"/>
    <property type="match status" value="1"/>
</dbReference>
<comment type="similarity">
    <text evidence="1">Belongs to the ATP-dependent DNA ligase family.</text>
</comment>
<dbReference type="GO" id="GO:0003910">
    <property type="term" value="F:DNA ligase (ATP) activity"/>
    <property type="evidence" value="ECO:0007669"/>
    <property type="project" value="UniProtKB-EC"/>
</dbReference>
<dbReference type="Proteomes" id="UP000572051">
    <property type="component" value="Unassembled WGS sequence"/>
</dbReference>
<dbReference type="GO" id="GO:0006281">
    <property type="term" value="P:DNA repair"/>
    <property type="evidence" value="ECO:0007669"/>
    <property type="project" value="InterPro"/>
</dbReference>
<dbReference type="AlphaFoldDB" id="A0A7Z0EJM0"/>
<sequence length="278" mass="31164">MSKSGRQMVRQWPELAEALRTLPRGLLLDGEIVCWLNGALSFDALLRRNRAGRDLARHLASVEPAYLVVFDLLGADGEDLRGSPLRERRARLEEVFAAEHDVHLELVWQTSDVETAREWYEGLAGVGIEGLVIKQAEGVYESDRRGWLKLRHRHTTEAIVGAVTGSVHLPRVLILGRWRPDLGKYGVVGQTSPLTAPQGQEISAWLHKAEDAHPWGPTYRPAWGADPVRYHRVRPELVVEVAPDTAVSGGRWRHPVTYVRPRPDLSPDEVPAATREHP</sequence>
<evidence type="ECO:0000259" key="4">
    <source>
        <dbReference type="PROSITE" id="PS50160"/>
    </source>
</evidence>
<dbReference type="Gene3D" id="2.40.50.140">
    <property type="entry name" value="Nucleic acid-binding proteins"/>
    <property type="match status" value="1"/>
</dbReference>
<proteinExistence type="inferred from homology"/>
<dbReference type="PROSITE" id="PS50160">
    <property type="entry name" value="DNA_LIGASE_A3"/>
    <property type="match status" value="1"/>
</dbReference>
<dbReference type="GO" id="GO:0006310">
    <property type="term" value="P:DNA recombination"/>
    <property type="evidence" value="ECO:0007669"/>
    <property type="project" value="InterPro"/>
</dbReference>